<dbReference type="EMBL" id="JAHYBZ010000011">
    <property type="protein sequence ID" value="MBW6401386.1"/>
    <property type="molecule type" value="Genomic_DNA"/>
</dbReference>
<evidence type="ECO:0000256" key="2">
    <source>
        <dbReference type="ARBA" id="ARBA00010961"/>
    </source>
</evidence>
<organism evidence="6 7">
    <name type="scientific">Roseomonas alba</name>
    <dbReference type="NCBI Taxonomy" id="2846776"/>
    <lineage>
        <taxon>Bacteria</taxon>
        <taxon>Pseudomonadati</taxon>
        <taxon>Pseudomonadota</taxon>
        <taxon>Alphaproteobacteria</taxon>
        <taxon>Acetobacterales</taxon>
        <taxon>Roseomonadaceae</taxon>
        <taxon>Roseomonas</taxon>
    </lineage>
</organism>
<reference evidence="6 7" key="1">
    <citation type="submission" date="2021-07" db="EMBL/GenBank/DDBJ databases">
        <authorList>
            <person name="So Y."/>
        </authorList>
    </citation>
    <scope>NUCLEOTIDE SEQUENCE [LARGE SCALE GENOMIC DNA]</scope>
    <source>
        <strain evidence="6 7">HJA6</strain>
    </source>
</reference>
<dbReference type="Pfam" id="PF00872">
    <property type="entry name" value="Transposase_mut"/>
    <property type="match status" value="1"/>
</dbReference>
<evidence type="ECO:0000256" key="5">
    <source>
        <dbReference type="ARBA" id="ARBA00023172"/>
    </source>
</evidence>
<comment type="caution">
    <text evidence="6">The sequence shown here is derived from an EMBL/GenBank/DDBJ whole genome shotgun (WGS) entry which is preliminary data.</text>
</comment>
<comment type="function">
    <text evidence="1">Required for the transposition of the insertion element.</text>
</comment>
<dbReference type="Proteomes" id="UP001196565">
    <property type="component" value="Unassembled WGS sequence"/>
</dbReference>
<keyword evidence="4" id="KW-0238">DNA-binding</keyword>
<keyword evidence="3" id="KW-0815">Transposition</keyword>
<comment type="similarity">
    <text evidence="2">Belongs to the transposase mutator family.</text>
</comment>
<proteinExistence type="inferred from homology"/>
<keyword evidence="7" id="KW-1185">Reference proteome</keyword>
<protein>
    <submittedName>
        <fullName evidence="6">Transposase</fullName>
    </submittedName>
</protein>
<sequence>MAWSSTRCVGGQANFADTTLTHIRFRAAHRANPHPSGPTERLNGEIRRLTDVVSTFPTRRPPSA</sequence>
<evidence type="ECO:0000256" key="4">
    <source>
        <dbReference type="ARBA" id="ARBA00023125"/>
    </source>
</evidence>
<accession>A0ABS7AGG2</accession>
<keyword evidence="5" id="KW-0233">DNA recombination</keyword>
<dbReference type="InterPro" id="IPR001207">
    <property type="entry name" value="Transposase_mutator"/>
</dbReference>
<evidence type="ECO:0000256" key="1">
    <source>
        <dbReference type="ARBA" id="ARBA00002190"/>
    </source>
</evidence>
<evidence type="ECO:0000313" key="6">
    <source>
        <dbReference type="EMBL" id="MBW6401386.1"/>
    </source>
</evidence>
<evidence type="ECO:0000313" key="7">
    <source>
        <dbReference type="Proteomes" id="UP001196565"/>
    </source>
</evidence>
<evidence type="ECO:0000256" key="3">
    <source>
        <dbReference type="ARBA" id="ARBA00022578"/>
    </source>
</evidence>
<name>A0ABS7AGG2_9PROT</name>
<gene>
    <name evidence="6" type="ORF">KPL78_26270</name>
</gene>